<evidence type="ECO:0000256" key="1">
    <source>
        <dbReference type="SAM" id="MobiDB-lite"/>
    </source>
</evidence>
<feature type="region of interest" description="Disordered" evidence="1">
    <location>
        <begin position="28"/>
        <end position="59"/>
    </location>
</feature>
<evidence type="ECO:0000313" key="2">
    <source>
        <dbReference type="EMBL" id="MDH7640952.1"/>
    </source>
</evidence>
<evidence type="ECO:0008006" key="4">
    <source>
        <dbReference type="Google" id="ProtNLM"/>
    </source>
</evidence>
<dbReference type="RefSeq" id="WP_281046298.1">
    <property type="nucleotide sequence ID" value="NZ_JARYGZ010000005.1"/>
</dbReference>
<protein>
    <recommendedName>
        <fullName evidence="4">Lipoprotein</fullName>
    </recommendedName>
</protein>
<proteinExistence type="predicted"/>
<feature type="compositionally biased region" description="Pro residues" evidence="1">
    <location>
        <begin position="30"/>
        <end position="44"/>
    </location>
</feature>
<dbReference type="EMBL" id="JARYGZ010000005">
    <property type="protein sequence ID" value="MDH7640952.1"/>
    <property type="molecule type" value="Genomic_DNA"/>
</dbReference>
<organism evidence="2 3">
    <name type="scientific">Sphingomonas oryzagri</name>
    <dbReference type="NCBI Taxonomy" id="3042314"/>
    <lineage>
        <taxon>Bacteria</taxon>
        <taxon>Pseudomonadati</taxon>
        <taxon>Pseudomonadota</taxon>
        <taxon>Alphaproteobacteria</taxon>
        <taxon>Sphingomonadales</taxon>
        <taxon>Sphingomonadaceae</taxon>
        <taxon>Sphingomonas</taxon>
    </lineage>
</organism>
<dbReference type="PROSITE" id="PS51257">
    <property type="entry name" value="PROKAR_LIPOPROTEIN"/>
    <property type="match status" value="1"/>
</dbReference>
<comment type="caution">
    <text evidence="2">The sequence shown here is derived from an EMBL/GenBank/DDBJ whole genome shotgun (WGS) entry which is preliminary data.</text>
</comment>
<accession>A0ABT6N765</accession>
<gene>
    <name evidence="2" type="ORF">QGN17_19620</name>
</gene>
<reference evidence="2" key="1">
    <citation type="submission" date="2023-04" db="EMBL/GenBank/DDBJ databases">
        <title>Sphingomonas sp. MAHUQ-71 isolated from rice field.</title>
        <authorList>
            <person name="Huq M.A."/>
        </authorList>
    </citation>
    <scope>NUCLEOTIDE SEQUENCE</scope>
    <source>
        <strain evidence="2">MAHUQ-71</strain>
    </source>
</reference>
<sequence>MTLRTLHPARQGAITLLMVALASCVAPQEKPAPAPRPAPPPPAALPAAAPQQDWRDIPLTPGDWTWRGTAGQSSIAQYGVAGQAAVFAVRCDLASRNIVFSRGGLAATQVAAMNFTTSYGSFAFTGSNGGGQPPAIVAQASARDPHMDQIAFSRGRFLVDVAGQPQLVLPSWPEVARVIEDCRS</sequence>
<keyword evidence="3" id="KW-1185">Reference proteome</keyword>
<name>A0ABT6N765_9SPHN</name>
<dbReference type="Proteomes" id="UP001160625">
    <property type="component" value="Unassembled WGS sequence"/>
</dbReference>
<evidence type="ECO:0000313" key="3">
    <source>
        <dbReference type="Proteomes" id="UP001160625"/>
    </source>
</evidence>